<keyword evidence="2" id="KW-1185">Reference proteome</keyword>
<organism evidence="1 2">
    <name type="scientific">Vibrio ishigakensis</name>
    <dbReference type="NCBI Taxonomy" id="1481914"/>
    <lineage>
        <taxon>Bacteria</taxon>
        <taxon>Pseudomonadati</taxon>
        <taxon>Pseudomonadota</taxon>
        <taxon>Gammaproteobacteria</taxon>
        <taxon>Vibrionales</taxon>
        <taxon>Vibrionaceae</taxon>
        <taxon>Vibrio</taxon>
    </lineage>
</organism>
<dbReference type="EMBL" id="BBRZ01000191">
    <property type="protein sequence ID" value="GAM59678.1"/>
    <property type="molecule type" value="Genomic_DNA"/>
</dbReference>
<reference evidence="1 2" key="1">
    <citation type="submission" date="2015-01" db="EMBL/GenBank/DDBJ databases">
        <title>Vibrio sp. C1 JCM 19231 whole genome shotgun sequence.</title>
        <authorList>
            <person name="Sawabe T."/>
            <person name="Meirelles P."/>
            <person name="Feng G."/>
            <person name="Sayaka M."/>
            <person name="Hattori M."/>
            <person name="Ohkuma M."/>
        </authorList>
    </citation>
    <scope>NUCLEOTIDE SEQUENCE [LARGE SCALE GENOMIC DNA]</scope>
    <source>
        <strain evidence="2">JCM 19231</strain>
    </source>
</reference>
<protein>
    <submittedName>
        <fullName evidence="1">RTX toxins and related Ca2+-binding proteins</fullName>
    </submittedName>
</protein>
<proteinExistence type="predicted"/>
<dbReference type="Proteomes" id="UP000031671">
    <property type="component" value="Unassembled WGS sequence"/>
</dbReference>
<evidence type="ECO:0000313" key="1">
    <source>
        <dbReference type="EMBL" id="GAM59678.1"/>
    </source>
</evidence>
<accession>A0A0B8P8X7</accession>
<sequence length="128" mass="13574">MGVASVNGQQLDILSIQINNDLTSSDFGKFDFELIRAIDHPIADAADILSINLPVFVQDMDGDDSATKNLVVNVVDDVPEVVSKSISVVEGDDQASINVLRQSGQDTDGADDGLLTQITIGTTNLTID</sequence>
<name>A0A0B8P8X7_9VIBR</name>
<comment type="caution">
    <text evidence="1">The sequence shown here is derived from an EMBL/GenBank/DDBJ whole genome shotgun (WGS) entry which is preliminary data.</text>
</comment>
<evidence type="ECO:0000313" key="2">
    <source>
        <dbReference type="Proteomes" id="UP000031671"/>
    </source>
</evidence>
<reference evidence="1 2" key="2">
    <citation type="submission" date="2015-01" db="EMBL/GenBank/DDBJ databases">
        <authorList>
            <consortium name="NBRP consortium"/>
            <person name="Sawabe T."/>
            <person name="Meirelles P."/>
            <person name="Feng G."/>
            <person name="Sayaka M."/>
            <person name="Hattori M."/>
            <person name="Ohkuma M."/>
        </authorList>
    </citation>
    <scope>NUCLEOTIDE SEQUENCE [LARGE SCALE GENOMIC DNA]</scope>
    <source>
        <strain evidence="2">JCM 19231</strain>
    </source>
</reference>
<dbReference type="AlphaFoldDB" id="A0A0B8P8X7"/>
<gene>
    <name evidence="1" type="ORF">JCM19231_4272</name>
</gene>